<evidence type="ECO:0000256" key="2">
    <source>
        <dbReference type="ARBA" id="ARBA00011738"/>
    </source>
</evidence>
<dbReference type="PROSITE" id="PS50206">
    <property type="entry name" value="RHODANESE_3"/>
    <property type="match status" value="1"/>
</dbReference>
<comment type="caution">
    <text evidence="8">The sequence shown here is derived from an EMBL/GenBank/DDBJ whole genome shotgun (WGS) entry which is preliminary data.</text>
</comment>
<dbReference type="Pfam" id="PF00534">
    <property type="entry name" value="Glycos_transf_1"/>
    <property type="match status" value="1"/>
</dbReference>
<evidence type="ECO:0000256" key="6">
    <source>
        <dbReference type="ARBA" id="ARBA00023277"/>
    </source>
</evidence>
<feature type="domain" description="Rhodanese" evidence="7">
    <location>
        <begin position="174"/>
        <end position="220"/>
    </location>
</feature>
<dbReference type="PANTHER" id="PTHR47779">
    <property type="entry name" value="SYNTHASE (CCG-9), PUTATIVE (AFU_ORTHOLOGUE AFUA_3G12100)-RELATED"/>
    <property type="match status" value="1"/>
</dbReference>
<dbReference type="InterPro" id="IPR049438">
    <property type="entry name" value="TreT_GT1"/>
</dbReference>
<accession>A0A7C5ENC1</accession>
<sequence length="407" mass="46335">MITLADYAPIVGEEVVGQLYRLAEHLQGRRFVHINSTAVGGGVAEILTRAVPLLNQLGLETTWEVITGDHAFFEVTKTFHNGLQGFKVQLTPSMLEHYREVNRENARRFTWEADVVFVHDPQPAYLIEDLRPRARSWVWRCHVDVSRPNLAVWRFLREIVKKYDASVFSMSQFAQNLPHPQYLIRPSIDPLSEKNRDLTEEEIRAVLQRLGIEKDKPLILQISRFDSFKDPLGVIQAFKLVRRHTPCKLVLAGGEATDDPEGPEILAQVQEAAHGDPDIQVFLLPPDAHHEVNALQRAADIIVQKSTREGFGLTVTEAMWKGKPVIGGAVGGIVLQLRDYHTGFLVHAPEGCAFRIRYLLHRPEMARRLGQTAREFVRTHFLITRHIRDYLTLMILLDNPGSRLIEL</sequence>
<proteinExistence type="inferred from homology"/>
<reference evidence="8" key="1">
    <citation type="journal article" date="2020" name="mSystems">
        <title>Genome- and Community-Level Interaction Insights into Carbon Utilization and Element Cycling Functions of Hydrothermarchaeota in Hydrothermal Sediment.</title>
        <authorList>
            <person name="Zhou Z."/>
            <person name="Liu Y."/>
            <person name="Xu W."/>
            <person name="Pan J."/>
            <person name="Luo Z.H."/>
            <person name="Li M."/>
        </authorList>
    </citation>
    <scope>NUCLEOTIDE SEQUENCE [LARGE SCALE GENOMIC DNA]</scope>
    <source>
        <strain evidence="8">SpSt-853</strain>
    </source>
</reference>
<dbReference type="SUPFAM" id="SSF53756">
    <property type="entry name" value="UDP-Glycosyltransferase/glycogen phosphorylase"/>
    <property type="match status" value="1"/>
</dbReference>
<protein>
    <submittedName>
        <fullName evidence="8">Glycosyltransferase</fullName>
    </submittedName>
</protein>
<keyword evidence="6" id="KW-0119">Carbohydrate metabolism</keyword>
<name>A0A7C5ENC1_9BACT</name>
<dbReference type="PANTHER" id="PTHR47779:SF1">
    <property type="entry name" value="SYNTHASE (CCG-9), PUTATIVE (AFU_ORTHOLOGUE AFUA_3G12100)-RELATED"/>
    <property type="match status" value="1"/>
</dbReference>
<gene>
    <name evidence="8" type="ORF">ENW48_01320</name>
</gene>
<dbReference type="Gene3D" id="3.40.50.2000">
    <property type="entry name" value="Glycogen Phosphorylase B"/>
    <property type="match status" value="2"/>
</dbReference>
<dbReference type="GO" id="GO:0006006">
    <property type="term" value="P:glucose metabolic process"/>
    <property type="evidence" value="ECO:0007669"/>
    <property type="project" value="UniProtKB-KW"/>
</dbReference>
<evidence type="ECO:0000259" key="7">
    <source>
        <dbReference type="PROSITE" id="PS50206"/>
    </source>
</evidence>
<keyword evidence="5 8" id="KW-0808">Transferase</keyword>
<evidence type="ECO:0000313" key="8">
    <source>
        <dbReference type="EMBL" id="HGZ10841.1"/>
    </source>
</evidence>
<dbReference type="Pfam" id="PF21269">
    <property type="entry name" value="TreT_GT1"/>
    <property type="match status" value="1"/>
</dbReference>
<dbReference type="EMBL" id="DTKJ01000014">
    <property type="protein sequence ID" value="HGZ10841.1"/>
    <property type="molecule type" value="Genomic_DNA"/>
</dbReference>
<dbReference type="InterPro" id="IPR052078">
    <property type="entry name" value="Trehalose_Metab_GTase"/>
</dbReference>
<dbReference type="GO" id="GO:0016757">
    <property type="term" value="F:glycosyltransferase activity"/>
    <property type="evidence" value="ECO:0007669"/>
    <property type="project" value="UniProtKB-KW"/>
</dbReference>
<dbReference type="InterPro" id="IPR001296">
    <property type="entry name" value="Glyco_trans_1"/>
</dbReference>
<evidence type="ECO:0000256" key="1">
    <source>
        <dbReference type="ARBA" id="ARBA00009481"/>
    </source>
</evidence>
<keyword evidence="4" id="KW-0328">Glycosyltransferase</keyword>
<organism evidence="8">
    <name type="scientific">Desulfobacca acetoxidans</name>
    <dbReference type="NCBI Taxonomy" id="60893"/>
    <lineage>
        <taxon>Bacteria</taxon>
        <taxon>Pseudomonadati</taxon>
        <taxon>Thermodesulfobacteriota</taxon>
        <taxon>Desulfobaccia</taxon>
        <taxon>Desulfobaccales</taxon>
        <taxon>Desulfobaccaceae</taxon>
        <taxon>Desulfobacca</taxon>
    </lineage>
</organism>
<keyword evidence="3" id="KW-0313">Glucose metabolism</keyword>
<evidence type="ECO:0000256" key="4">
    <source>
        <dbReference type="ARBA" id="ARBA00022676"/>
    </source>
</evidence>
<evidence type="ECO:0000256" key="3">
    <source>
        <dbReference type="ARBA" id="ARBA00022526"/>
    </source>
</evidence>
<comment type="similarity">
    <text evidence="1">Belongs to the glycosyltransferase group 1 family. Glycosyltransferase 4 subfamily.</text>
</comment>
<dbReference type="InterPro" id="IPR001763">
    <property type="entry name" value="Rhodanese-like_dom"/>
</dbReference>
<comment type="subunit">
    <text evidence="2">Homodimer.</text>
</comment>
<evidence type="ECO:0000256" key="5">
    <source>
        <dbReference type="ARBA" id="ARBA00022679"/>
    </source>
</evidence>
<dbReference type="AlphaFoldDB" id="A0A7C5ENC1"/>